<feature type="transmembrane region" description="Helical" evidence="6">
    <location>
        <begin position="99"/>
        <end position="119"/>
    </location>
</feature>
<organism evidence="8 9">
    <name type="scientific">Planosporangium thailandense</name>
    <dbReference type="NCBI Taxonomy" id="765197"/>
    <lineage>
        <taxon>Bacteria</taxon>
        <taxon>Bacillati</taxon>
        <taxon>Actinomycetota</taxon>
        <taxon>Actinomycetes</taxon>
        <taxon>Micromonosporales</taxon>
        <taxon>Micromonosporaceae</taxon>
        <taxon>Planosporangium</taxon>
    </lineage>
</organism>
<dbReference type="Proteomes" id="UP000722989">
    <property type="component" value="Unassembled WGS sequence"/>
</dbReference>
<dbReference type="EMBL" id="JAATVY010000002">
    <property type="protein sequence ID" value="NJC68712.1"/>
    <property type="molecule type" value="Genomic_DNA"/>
</dbReference>
<evidence type="ECO:0000256" key="5">
    <source>
        <dbReference type="ARBA" id="ARBA00023136"/>
    </source>
</evidence>
<keyword evidence="2 6" id="KW-0812">Transmembrane</keyword>
<feature type="transmembrane region" description="Helical" evidence="6">
    <location>
        <begin position="461"/>
        <end position="479"/>
    </location>
</feature>
<feature type="transmembrane region" description="Helical" evidence="6">
    <location>
        <begin position="44"/>
        <end position="62"/>
    </location>
</feature>
<evidence type="ECO:0000256" key="3">
    <source>
        <dbReference type="ARBA" id="ARBA00022748"/>
    </source>
</evidence>
<keyword evidence="3" id="KW-0201">Cytochrome c-type biogenesis</keyword>
<evidence type="ECO:0000313" key="9">
    <source>
        <dbReference type="Proteomes" id="UP000722989"/>
    </source>
</evidence>
<evidence type="ECO:0000256" key="4">
    <source>
        <dbReference type="ARBA" id="ARBA00022989"/>
    </source>
</evidence>
<dbReference type="Pfam" id="PF05140">
    <property type="entry name" value="ResB"/>
    <property type="match status" value="1"/>
</dbReference>
<comment type="subcellular location">
    <subcellularLocation>
        <location evidence="1">Membrane</location>
        <topology evidence="1">Multi-pass membrane protein</topology>
    </subcellularLocation>
</comment>
<evidence type="ECO:0000259" key="7">
    <source>
        <dbReference type="Pfam" id="PF05140"/>
    </source>
</evidence>
<sequence>MATVEAPAADRVDSGAPLPRGNGFGPWVVALARRGWRQLTSMRTALVLLFLLAVAAIPGSLLPQRSIKIEDVNTYLRTHGSLGRTLDRFYLFDVFSSPWFSAIYLLLFISLVGCLVPRLRSHITALLRQPPDAPARLSRMPAYATGKGGDVEKLAALLRKRRFRVAVRGTTVSAEKGYLKESGNLLFHFALLAILIGVAVSSWYGWHGSRNIVAGPDNAFCNTLQQYDDYGLGARVHPGDLPPFCVQLDRFDATYSAKDQPTSYTAYVHYSGADGVQHPAKIQVNHPLRVDGAGVYLLGHGYAPIIKYTDRFGRSQTSVLPFIPSNEATLTSEGVAAFPDANVDPKTGKQDPNDQIGFQGIYLPTMSSTDTHSAESLHPQERNPRLMLVAYKGNLGMDAGLAKSVYTLDQARIASGQLRQFDTTRALKPGQSWPLPDGSKVEFLGTQPFATMTVRHDPGEMYVLVAAVCLLGGLLLSLWGKRRRIWLRVDGDRIEAAGLPRTDYPGFADEFDEIVQAARKEGTF</sequence>
<comment type="caution">
    <text evidence="8">The sequence shown here is derived from an EMBL/GenBank/DDBJ whole genome shotgun (WGS) entry which is preliminary data.</text>
</comment>
<keyword evidence="5 6" id="KW-0472">Membrane</keyword>
<evidence type="ECO:0000256" key="2">
    <source>
        <dbReference type="ARBA" id="ARBA00022692"/>
    </source>
</evidence>
<dbReference type="InterPro" id="IPR023494">
    <property type="entry name" value="Cyt_c_bgen_Ccs1/CcsB/ResB"/>
</dbReference>
<feature type="domain" description="ResB-like" evidence="7">
    <location>
        <begin position="42"/>
        <end position="512"/>
    </location>
</feature>
<proteinExistence type="predicted"/>
<keyword evidence="9" id="KW-1185">Reference proteome</keyword>
<name>A0ABX0XTN6_9ACTN</name>
<dbReference type="PANTHER" id="PTHR31566">
    <property type="entry name" value="CYTOCHROME C BIOGENESIS PROTEIN CCS1, CHLOROPLASTIC"/>
    <property type="match status" value="1"/>
</dbReference>
<protein>
    <submittedName>
        <fullName evidence="8">Cytochrome c biogenesis protein ResB</fullName>
    </submittedName>
</protein>
<evidence type="ECO:0000313" key="8">
    <source>
        <dbReference type="EMBL" id="NJC68712.1"/>
    </source>
</evidence>
<feature type="transmembrane region" description="Helical" evidence="6">
    <location>
        <begin position="185"/>
        <end position="206"/>
    </location>
</feature>
<keyword evidence="4 6" id="KW-1133">Transmembrane helix</keyword>
<gene>
    <name evidence="8" type="ORF">HC031_03070</name>
</gene>
<dbReference type="RefSeq" id="WP_167923623.1">
    <property type="nucleotide sequence ID" value="NZ_JAATVY010000002.1"/>
</dbReference>
<dbReference type="PANTHER" id="PTHR31566:SF0">
    <property type="entry name" value="CYTOCHROME C BIOGENESIS PROTEIN CCS1, CHLOROPLASTIC"/>
    <property type="match status" value="1"/>
</dbReference>
<evidence type="ECO:0000256" key="6">
    <source>
        <dbReference type="SAM" id="Phobius"/>
    </source>
</evidence>
<evidence type="ECO:0000256" key="1">
    <source>
        <dbReference type="ARBA" id="ARBA00004141"/>
    </source>
</evidence>
<dbReference type="InterPro" id="IPR007816">
    <property type="entry name" value="ResB-like_domain"/>
</dbReference>
<reference evidence="8 9" key="1">
    <citation type="submission" date="2020-03" db="EMBL/GenBank/DDBJ databases">
        <title>WGS of the type strain of Planosporangium spp.</title>
        <authorList>
            <person name="Thawai C."/>
        </authorList>
    </citation>
    <scope>NUCLEOTIDE SEQUENCE [LARGE SCALE GENOMIC DNA]</scope>
    <source>
        <strain evidence="8 9">TBRC 5610</strain>
    </source>
</reference>
<accession>A0ABX0XTN6</accession>